<name>A0ABR8Y748_9BACT</name>
<organism evidence="1 2">
    <name type="scientific">Phocaeicola intestinalis</name>
    <dbReference type="NCBI Taxonomy" id="2762212"/>
    <lineage>
        <taxon>Bacteria</taxon>
        <taxon>Pseudomonadati</taxon>
        <taxon>Bacteroidota</taxon>
        <taxon>Bacteroidia</taxon>
        <taxon>Bacteroidales</taxon>
        <taxon>Bacteroidaceae</taxon>
        <taxon>Phocaeicola</taxon>
    </lineage>
</organism>
<evidence type="ECO:0000313" key="2">
    <source>
        <dbReference type="Proteomes" id="UP000620874"/>
    </source>
</evidence>
<dbReference type="EMBL" id="JACSPP010000012">
    <property type="protein sequence ID" value="MBD8039956.1"/>
    <property type="molecule type" value="Genomic_DNA"/>
</dbReference>
<accession>A0ABR8Y748</accession>
<sequence length="563" mass="65166">MDVKVRNKVAEIQQALEQDEQRISLSDPVAKMMLVALSHQSCEIERKMDQTVERLSERFCDQVLLQSNLKAQPAVTVLSIGNGRECTPYFIDENDAFTYKPTKCNYRPIFKTRIVPGRLMACFMNNTLLQPGKLPVQATWPDNRYNKELWLAFDAAGEVNTLEDVMIALSHPLPDDSLTAEVGDVQIPLSLVMEDMPRTLNSNFMLVEFWKKSLVYYGLWLYRFGKCSNKRTLHRGEIPAWIMDSYAQEILEPFIGNRFLWIRIKTDRGGSLPLDTAILLNCIPAVNYDIQDVKLNYSEPIQRLENDKTGTYFLDVVQNQEQAQDFFIRDFDVNQYDNERIREDVTNLYRHYVNDYFAFVDSNSLHDGATLRSLRQSMMQVYDSLDEFRSGNVRRYGGTYAIRNPRNNQQPMVLTYFTTNGERGNLLRRGGRLTSTNAAVGDVEALIDATGGRNKVRDIKTRKELARHIVNSNDRLFTKMDLLQYCKMEFMRAFGEEAISYCNISLSESNVPVDRHIEKCINVHFQILSESLKEEINKSDFFDYLKINIELRKSFSCLLIIFI</sequence>
<gene>
    <name evidence="1" type="ORF">H9625_05760</name>
</gene>
<keyword evidence="2" id="KW-1185">Reference proteome</keyword>
<protein>
    <submittedName>
        <fullName evidence="1">Uncharacterized protein</fullName>
    </submittedName>
</protein>
<evidence type="ECO:0000313" key="1">
    <source>
        <dbReference type="EMBL" id="MBD8039956.1"/>
    </source>
</evidence>
<dbReference type="Proteomes" id="UP000620874">
    <property type="component" value="Unassembled WGS sequence"/>
</dbReference>
<reference evidence="1 2" key="1">
    <citation type="submission" date="2020-08" db="EMBL/GenBank/DDBJ databases">
        <title>A Genomic Blueprint of the Chicken Gut Microbiome.</title>
        <authorList>
            <person name="Gilroy R."/>
            <person name="Ravi A."/>
            <person name="Getino M."/>
            <person name="Pursley I."/>
            <person name="Horton D.L."/>
            <person name="Alikhan N.-F."/>
            <person name="Baker D."/>
            <person name="Gharbi K."/>
            <person name="Hall N."/>
            <person name="Watson M."/>
            <person name="Adriaenssens E.M."/>
            <person name="Foster-Nyarko E."/>
            <person name="Jarju S."/>
            <person name="Secka A."/>
            <person name="Antonio M."/>
            <person name="Oren A."/>
            <person name="Chaudhuri R."/>
            <person name="La Ragione R.M."/>
            <person name="Hildebrand F."/>
            <person name="Pallen M.J."/>
        </authorList>
    </citation>
    <scope>NUCLEOTIDE SEQUENCE [LARGE SCALE GENOMIC DNA]</scope>
    <source>
        <strain evidence="1 2">Sa1CVN1</strain>
    </source>
</reference>
<comment type="caution">
    <text evidence="1">The sequence shown here is derived from an EMBL/GenBank/DDBJ whole genome shotgun (WGS) entry which is preliminary data.</text>
</comment>
<proteinExistence type="predicted"/>
<dbReference type="RefSeq" id="WP_191763388.1">
    <property type="nucleotide sequence ID" value="NZ_JACSPP010000012.1"/>
</dbReference>